<protein>
    <submittedName>
        <fullName evidence="4">WD repeat- and FYVE domain-containing protein 4-like</fullName>
    </submittedName>
</protein>
<feature type="domain" description="BEACH-type PH" evidence="2">
    <location>
        <begin position="66"/>
        <end position="191"/>
    </location>
</feature>
<proteinExistence type="predicted"/>
<dbReference type="STRING" id="38654.A0A3Q0HE53"/>
<dbReference type="Gene3D" id="2.30.29.30">
    <property type="entry name" value="Pleckstrin-homology domain (PH domain)/Phosphotyrosine-binding domain (PTB)"/>
    <property type="match status" value="1"/>
</dbReference>
<dbReference type="SUPFAM" id="SSF50729">
    <property type="entry name" value="PH domain-like"/>
    <property type="match status" value="1"/>
</dbReference>
<dbReference type="PROSITE" id="PS51783">
    <property type="entry name" value="PH_BEACH"/>
    <property type="match status" value="1"/>
</dbReference>
<dbReference type="PANTHER" id="PTHR46108:SF3">
    <property type="entry name" value="WD REPEAT- AND FYVE DOMAIN-CONTAINING PROTEIN 4"/>
    <property type="match status" value="1"/>
</dbReference>
<dbReference type="Proteomes" id="UP000189705">
    <property type="component" value="Unplaced"/>
</dbReference>
<dbReference type="Pfam" id="PF14844">
    <property type="entry name" value="PH_BEACH"/>
    <property type="match status" value="1"/>
</dbReference>
<dbReference type="CDD" id="cd01201">
    <property type="entry name" value="PH_BEACH"/>
    <property type="match status" value="1"/>
</dbReference>
<keyword evidence="1" id="KW-0853">WD repeat</keyword>
<name>A0A3Q0HE53_ALLSI</name>
<dbReference type="KEGG" id="asn:102377431"/>
<evidence type="ECO:0000256" key="1">
    <source>
        <dbReference type="ARBA" id="ARBA00022574"/>
    </source>
</evidence>
<evidence type="ECO:0000313" key="3">
    <source>
        <dbReference type="Proteomes" id="UP000189705"/>
    </source>
</evidence>
<organism evidence="3 4">
    <name type="scientific">Alligator sinensis</name>
    <name type="common">Chinese alligator</name>
    <dbReference type="NCBI Taxonomy" id="38654"/>
    <lineage>
        <taxon>Eukaryota</taxon>
        <taxon>Metazoa</taxon>
        <taxon>Chordata</taxon>
        <taxon>Craniata</taxon>
        <taxon>Vertebrata</taxon>
        <taxon>Euteleostomi</taxon>
        <taxon>Archelosauria</taxon>
        <taxon>Archosauria</taxon>
        <taxon>Crocodylia</taxon>
        <taxon>Alligatoridae</taxon>
        <taxon>Alligatorinae</taxon>
        <taxon>Alligator</taxon>
    </lineage>
</organism>
<dbReference type="AlphaFoldDB" id="A0A3Q0HE53"/>
<reference evidence="4" key="1">
    <citation type="submission" date="2025-08" db="UniProtKB">
        <authorList>
            <consortium name="RefSeq"/>
        </authorList>
    </citation>
    <scope>IDENTIFICATION</scope>
</reference>
<keyword evidence="3" id="KW-1185">Reference proteome</keyword>
<dbReference type="PANTHER" id="PTHR46108">
    <property type="entry name" value="BLUE CHEESE"/>
    <property type="match status" value="1"/>
</dbReference>
<dbReference type="InterPro" id="IPR011993">
    <property type="entry name" value="PH-like_dom_sf"/>
</dbReference>
<evidence type="ECO:0000313" key="4">
    <source>
        <dbReference type="RefSeq" id="XP_025068768.1"/>
    </source>
</evidence>
<dbReference type="GeneID" id="102377431"/>
<dbReference type="InParanoid" id="A0A3Q0HE53"/>
<evidence type="ECO:0000259" key="2">
    <source>
        <dbReference type="PROSITE" id="PS51783"/>
    </source>
</evidence>
<dbReference type="InterPro" id="IPR051944">
    <property type="entry name" value="BEACH_domain_protein"/>
</dbReference>
<feature type="non-terminal residue" evidence="4">
    <location>
        <position position="1"/>
    </location>
</feature>
<sequence length="210" mass="24485">VHRNESTSSQEGNQEELMVNEAEREMDEKETDCNQLTFFPALHESFHSEDFLELCIERQIILQEFVESEKVTSKYSVVIVQGHVASEGVLLFGKEHFYICEHFTLSQLEEVYCTRHCLSSISDPFIFSLCHKDQTLGGQACTRYSYSDIKEIHPLRFLLQEIALEIFFKNGYSKFLIFHDSDRNKVFKRFCSFQSVLKAKGITEESLNIR</sequence>
<dbReference type="InterPro" id="IPR023362">
    <property type="entry name" value="PH-BEACH_dom"/>
</dbReference>
<dbReference type="RefSeq" id="XP_025068768.1">
    <property type="nucleotide sequence ID" value="XM_025212983.1"/>
</dbReference>
<gene>
    <name evidence="4" type="primary">LOC102377431</name>
</gene>
<dbReference type="GO" id="GO:0019882">
    <property type="term" value="P:antigen processing and presentation"/>
    <property type="evidence" value="ECO:0007669"/>
    <property type="project" value="TreeGrafter"/>
</dbReference>
<accession>A0A3Q0HE53</accession>